<reference evidence="2 3" key="1">
    <citation type="submission" date="2020-08" db="EMBL/GenBank/DDBJ databases">
        <title>Genomic Encyclopedia of Type Strains, Phase IV (KMG-IV): sequencing the most valuable type-strain genomes for metagenomic binning, comparative biology and taxonomic classification.</title>
        <authorList>
            <person name="Goeker M."/>
        </authorList>
    </citation>
    <scope>NUCLEOTIDE SEQUENCE [LARGE SCALE GENOMIC DNA]</scope>
    <source>
        <strain evidence="2 3">DSM 43350</strain>
    </source>
</reference>
<feature type="region of interest" description="Disordered" evidence="1">
    <location>
        <begin position="257"/>
        <end position="284"/>
    </location>
</feature>
<gene>
    <name evidence="2" type="ORF">HNR57_005182</name>
</gene>
<feature type="region of interest" description="Disordered" evidence="1">
    <location>
        <begin position="175"/>
        <end position="244"/>
    </location>
</feature>
<feature type="region of interest" description="Disordered" evidence="1">
    <location>
        <begin position="31"/>
        <end position="72"/>
    </location>
</feature>
<organism evidence="2 3">
    <name type="scientific">Streptomyces paradoxus</name>
    <dbReference type="NCBI Taxonomy" id="66375"/>
    <lineage>
        <taxon>Bacteria</taxon>
        <taxon>Bacillati</taxon>
        <taxon>Actinomycetota</taxon>
        <taxon>Actinomycetes</taxon>
        <taxon>Kitasatosporales</taxon>
        <taxon>Streptomycetaceae</taxon>
        <taxon>Streptomyces</taxon>
    </lineage>
</organism>
<feature type="compositionally biased region" description="Basic and acidic residues" evidence="1">
    <location>
        <begin position="261"/>
        <end position="275"/>
    </location>
</feature>
<keyword evidence="3" id="KW-1185">Reference proteome</keyword>
<evidence type="ECO:0000313" key="3">
    <source>
        <dbReference type="Proteomes" id="UP000591537"/>
    </source>
</evidence>
<protein>
    <submittedName>
        <fullName evidence="2">Uncharacterized protein</fullName>
    </submittedName>
</protein>
<dbReference type="Proteomes" id="UP000591537">
    <property type="component" value="Unassembled WGS sequence"/>
</dbReference>
<proteinExistence type="predicted"/>
<dbReference type="EMBL" id="JACHGV010000008">
    <property type="protein sequence ID" value="MBB6079239.1"/>
    <property type="molecule type" value="Genomic_DNA"/>
</dbReference>
<evidence type="ECO:0000313" key="2">
    <source>
        <dbReference type="EMBL" id="MBB6079239.1"/>
    </source>
</evidence>
<name>A0A7W9TEM4_9ACTN</name>
<sequence length="284" mass="28625">MLGRGERQLLIRPVDPELEAAERLVGPAVALDPLADPHGTVQEAARPGPPGEGAQRDAGPGHVAHGGAGEAELRPDIGRAVRPHEAVGLERAVVEGVRPDVVGLPEPAVVVRRVVALGMEQRITQRLGPGQCGGGPGREVGEDHEGVVVGERGAEQAGLVGVALGQAKGAVVGVGVHGGGEEGQSPGRGRGGARAGGTGREGLPRAGGGEPRGTDAESGTDERTPAERRALSASHGSPLRALSISGRSLCWRAGAGSTLRSEGRVGGEGEREADHSQTISSRGV</sequence>
<feature type="compositionally biased region" description="Gly residues" evidence="1">
    <location>
        <begin position="175"/>
        <end position="211"/>
    </location>
</feature>
<evidence type="ECO:0000256" key="1">
    <source>
        <dbReference type="SAM" id="MobiDB-lite"/>
    </source>
</evidence>
<accession>A0A7W9TEM4</accession>
<comment type="caution">
    <text evidence="2">The sequence shown here is derived from an EMBL/GenBank/DDBJ whole genome shotgun (WGS) entry which is preliminary data.</text>
</comment>
<feature type="compositionally biased region" description="Basic and acidic residues" evidence="1">
    <location>
        <begin position="212"/>
        <end position="230"/>
    </location>
</feature>
<dbReference type="AlphaFoldDB" id="A0A7W9TEM4"/>